<keyword evidence="3" id="KW-1185">Reference proteome</keyword>
<dbReference type="AlphaFoldDB" id="A0ABD5MDD1"/>
<evidence type="ECO:0000256" key="1">
    <source>
        <dbReference type="SAM" id="MobiDB-lite"/>
    </source>
</evidence>
<reference evidence="2 3" key="1">
    <citation type="submission" date="2024-08" db="EMBL/GenBank/DDBJ databases">
        <title>Halobellus sp. MBLA0158 whole genome sequence.</title>
        <authorList>
            <person name="Hwang C.Y."/>
            <person name="Cho E.-S."/>
            <person name="Seo M.-J."/>
        </authorList>
    </citation>
    <scope>NUCLEOTIDE SEQUENCE [LARGE SCALE GENOMIC DNA]</scope>
    <source>
        <strain evidence="2 3">MBLA0158</strain>
    </source>
</reference>
<comment type="caution">
    <text evidence="2">The sequence shown here is derived from an EMBL/GenBank/DDBJ whole genome shotgun (WGS) entry which is preliminary data.</text>
</comment>
<feature type="region of interest" description="Disordered" evidence="1">
    <location>
        <begin position="80"/>
        <end position="102"/>
    </location>
</feature>
<gene>
    <name evidence="2" type="ORF">OS889_12845</name>
</gene>
<sequence>MRVRDWQDILADVTDADVDPDGWRAVAGDRRGGLGEDLYLGHPDAGVYALKTYTKNPTELRGVGGRVARRIDEDLEPLLPTQDRDEAGRFAVQSPPEDEDHAETMAKRLEETVKVHAEAPTGPEDFFEDVMDALDSPAFGPMDYEFDGRPDRLDRLQEEFEDAEELLSKDLDDLVEEDGVGRGFQ</sequence>
<evidence type="ECO:0000313" key="3">
    <source>
        <dbReference type="Proteomes" id="UP001570511"/>
    </source>
</evidence>
<dbReference type="EMBL" id="JBGNYA010000001">
    <property type="protein sequence ID" value="MFA1611893.1"/>
    <property type="molecule type" value="Genomic_DNA"/>
</dbReference>
<dbReference type="Proteomes" id="UP001570511">
    <property type="component" value="Unassembled WGS sequence"/>
</dbReference>
<accession>A0ABD5MDD1</accession>
<dbReference type="RefSeq" id="WP_372390309.1">
    <property type="nucleotide sequence ID" value="NZ_JBGNYA010000001.1"/>
</dbReference>
<organism evidence="2 3">
    <name type="scientific">Halobellus rubicundus</name>
    <dbReference type="NCBI Taxonomy" id="2996466"/>
    <lineage>
        <taxon>Archaea</taxon>
        <taxon>Methanobacteriati</taxon>
        <taxon>Methanobacteriota</taxon>
        <taxon>Stenosarchaea group</taxon>
        <taxon>Halobacteria</taxon>
        <taxon>Halobacteriales</taxon>
        <taxon>Haloferacaceae</taxon>
        <taxon>Halobellus</taxon>
    </lineage>
</organism>
<protein>
    <submittedName>
        <fullName evidence="2">Uncharacterized protein</fullName>
    </submittedName>
</protein>
<name>A0ABD5MDD1_9EURY</name>
<evidence type="ECO:0000313" key="2">
    <source>
        <dbReference type="EMBL" id="MFA1611893.1"/>
    </source>
</evidence>
<proteinExistence type="predicted"/>